<reference evidence="3" key="1">
    <citation type="submission" date="2022-11" db="UniProtKB">
        <authorList>
            <consortium name="WormBaseParasite"/>
        </authorList>
    </citation>
    <scope>IDENTIFICATION</scope>
</reference>
<keyword evidence="1" id="KW-0812">Transmembrane</keyword>
<dbReference type="WBParaSite" id="nRc.2.0.1.t03058-RA">
    <property type="protein sequence ID" value="nRc.2.0.1.t03058-RA"/>
    <property type="gene ID" value="nRc.2.0.1.g03058"/>
</dbReference>
<protein>
    <submittedName>
        <fullName evidence="3">Uncharacterized protein</fullName>
    </submittedName>
</protein>
<proteinExistence type="predicted"/>
<sequence>MQVDVRHAAMQFFIIGKLLLKHYCVFIVSFFAGRTFLIYPVARKVARASSPITGLRKPCTACSLELKASSVAIFVPSPVLSGMVRPTTDVQVGSWLEFLTITSEAASVSLSSSVSFQMARAVRDTKVDDVSFEVSLEPPSAAATEMSSK</sequence>
<evidence type="ECO:0000313" key="2">
    <source>
        <dbReference type="Proteomes" id="UP000887565"/>
    </source>
</evidence>
<evidence type="ECO:0000256" key="1">
    <source>
        <dbReference type="SAM" id="Phobius"/>
    </source>
</evidence>
<keyword evidence="1" id="KW-0472">Membrane</keyword>
<dbReference type="Proteomes" id="UP000887565">
    <property type="component" value="Unplaced"/>
</dbReference>
<dbReference type="AlphaFoldDB" id="A0A915HM63"/>
<keyword evidence="1" id="KW-1133">Transmembrane helix</keyword>
<accession>A0A915HM63</accession>
<organism evidence="2 3">
    <name type="scientific">Romanomermis culicivorax</name>
    <name type="common">Nematode worm</name>
    <dbReference type="NCBI Taxonomy" id="13658"/>
    <lineage>
        <taxon>Eukaryota</taxon>
        <taxon>Metazoa</taxon>
        <taxon>Ecdysozoa</taxon>
        <taxon>Nematoda</taxon>
        <taxon>Enoplea</taxon>
        <taxon>Dorylaimia</taxon>
        <taxon>Mermithida</taxon>
        <taxon>Mermithoidea</taxon>
        <taxon>Mermithidae</taxon>
        <taxon>Romanomermis</taxon>
    </lineage>
</organism>
<name>A0A915HM63_ROMCU</name>
<feature type="transmembrane region" description="Helical" evidence="1">
    <location>
        <begin position="20"/>
        <end position="42"/>
    </location>
</feature>
<evidence type="ECO:0000313" key="3">
    <source>
        <dbReference type="WBParaSite" id="nRc.2.0.1.t03058-RA"/>
    </source>
</evidence>
<keyword evidence="2" id="KW-1185">Reference proteome</keyword>